<organism evidence="1 2">
    <name type="scientific">Strigamia maritima</name>
    <name type="common">European centipede</name>
    <name type="synonym">Geophilus maritimus</name>
    <dbReference type="NCBI Taxonomy" id="126957"/>
    <lineage>
        <taxon>Eukaryota</taxon>
        <taxon>Metazoa</taxon>
        <taxon>Ecdysozoa</taxon>
        <taxon>Arthropoda</taxon>
        <taxon>Myriapoda</taxon>
        <taxon>Chilopoda</taxon>
        <taxon>Pleurostigmophora</taxon>
        <taxon>Geophilomorpha</taxon>
        <taxon>Linotaeniidae</taxon>
        <taxon>Strigamia</taxon>
    </lineage>
</organism>
<dbReference type="AlphaFoldDB" id="T1JES1"/>
<dbReference type="HOGENOM" id="CLU_1416813_0_0_1"/>
<dbReference type="OMA" id="VISKVPW"/>
<protein>
    <submittedName>
        <fullName evidence="1">Uncharacterized protein</fullName>
    </submittedName>
</protein>
<dbReference type="Proteomes" id="UP000014500">
    <property type="component" value="Unassembled WGS sequence"/>
</dbReference>
<proteinExistence type="predicted"/>
<dbReference type="STRING" id="126957.T1JES1"/>
<dbReference type="EnsemblMetazoa" id="SMAR012323-RA">
    <property type="protein sequence ID" value="SMAR012323-PA"/>
    <property type="gene ID" value="SMAR012323"/>
</dbReference>
<reference evidence="2" key="1">
    <citation type="submission" date="2011-05" db="EMBL/GenBank/DDBJ databases">
        <authorList>
            <person name="Richards S.R."/>
            <person name="Qu J."/>
            <person name="Jiang H."/>
            <person name="Jhangiani S.N."/>
            <person name="Agravi P."/>
            <person name="Goodspeed R."/>
            <person name="Gross S."/>
            <person name="Mandapat C."/>
            <person name="Jackson L."/>
            <person name="Mathew T."/>
            <person name="Pu L."/>
            <person name="Thornton R."/>
            <person name="Saada N."/>
            <person name="Wilczek-Boney K.B."/>
            <person name="Lee S."/>
            <person name="Kovar C."/>
            <person name="Wu Y."/>
            <person name="Scherer S.E."/>
            <person name="Worley K.C."/>
            <person name="Muzny D.M."/>
            <person name="Gibbs R."/>
        </authorList>
    </citation>
    <scope>NUCLEOTIDE SEQUENCE</scope>
    <source>
        <strain evidence="2">Brora</strain>
    </source>
</reference>
<reference evidence="1" key="2">
    <citation type="submission" date="2015-02" db="UniProtKB">
        <authorList>
            <consortium name="EnsemblMetazoa"/>
        </authorList>
    </citation>
    <scope>IDENTIFICATION</scope>
</reference>
<keyword evidence="2" id="KW-1185">Reference proteome</keyword>
<evidence type="ECO:0000313" key="1">
    <source>
        <dbReference type="EnsemblMetazoa" id="SMAR012323-PA"/>
    </source>
</evidence>
<evidence type="ECO:0000313" key="2">
    <source>
        <dbReference type="Proteomes" id="UP000014500"/>
    </source>
</evidence>
<dbReference type="PhylomeDB" id="T1JES1"/>
<sequence>MSLVETTAMTAAILTMQEQGIIKVVSPVFGQVLSPVFPVPKPDGSAPDPEASKIDAFAHFWSDFSYAFSPFSVISKVPWKVHQDKATILLLMPLWMTQPWFPRLLESLIATPVWFPAKDLLRLEHSPQEKPRLNDQLVLLGCKISGNPMLPKVFRKTLQSSSWTGGGQTLSPRTQREFEVEKLSGFTTDYCD</sequence>
<dbReference type="EMBL" id="JH432129">
    <property type="status" value="NOT_ANNOTATED_CDS"/>
    <property type="molecule type" value="Genomic_DNA"/>
</dbReference>
<accession>T1JES1</accession>
<name>T1JES1_STRMM</name>